<dbReference type="InterPro" id="IPR004437">
    <property type="entry name" value="ParB/RepB/Spo0J"/>
</dbReference>
<dbReference type="SUPFAM" id="SSF110849">
    <property type="entry name" value="ParB/Sulfiredoxin"/>
    <property type="match status" value="1"/>
</dbReference>
<dbReference type="FunFam" id="3.90.1530.30:FF:000001">
    <property type="entry name" value="Chromosome partitioning protein ParB"/>
    <property type="match status" value="1"/>
</dbReference>
<feature type="coiled-coil region" evidence="4">
    <location>
        <begin position="396"/>
        <end position="423"/>
    </location>
</feature>
<proteinExistence type="inferred from homology"/>
<dbReference type="InterPro" id="IPR041468">
    <property type="entry name" value="HTH_ParB/Spo0J"/>
</dbReference>
<evidence type="ECO:0000256" key="3">
    <source>
        <dbReference type="ARBA" id="ARBA00023125"/>
    </source>
</evidence>
<keyword evidence="3" id="KW-0238">DNA-binding</keyword>
<gene>
    <name evidence="7" type="ORF">BFS16_12080</name>
</gene>
<feature type="compositionally biased region" description="Basic and acidic residues" evidence="5">
    <location>
        <begin position="558"/>
        <end position="597"/>
    </location>
</feature>
<dbReference type="SMART" id="SM00470">
    <property type="entry name" value="ParB"/>
    <property type="match status" value="1"/>
</dbReference>
<dbReference type="SUPFAM" id="SSF109709">
    <property type="entry name" value="KorB DNA-binding domain-like"/>
    <property type="match status" value="1"/>
</dbReference>
<reference evidence="7 8" key="1">
    <citation type="submission" date="2017-03" db="EMBL/GenBank/DDBJ databases">
        <authorList>
            <person name="Afonso C.L."/>
            <person name="Miller P.J."/>
            <person name="Scott M.A."/>
            <person name="Spackman E."/>
            <person name="Goraichik I."/>
            <person name="Dimitrov K.M."/>
            <person name="Suarez D.L."/>
            <person name="Swayne D.E."/>
        </authorList>
    </citation>
    <scope>NUCLEOTIDE SEQUENCE [LARGE SCALE GENOMIC DNA]</scope>
    <source>
        <strain evidence="7 8">DNF00076</strain>
    </source>
</reference>
<dbReference type="GO" id="GO:0007059">
    <property type="term" value="P:chromosome segregation"/>
    <property type="evidence" value="ECO:0007669"/>
    <property type="project" value="UniProtKB-KW"/>
</dbReference>
<evidence type="ECO:0000313" key="7">
    <source>
        <dbReference type="EMBL" id="PNP92066.1"/>
    </source>
</evidence>
<dbReference type="EMBL" id="NBAX01000013">
    <property type="protein sequence ID" value="PNP92066.1"/>
    <property type="molecule type" value="Genomic_DNA"/>
</dbReference>
<comment type="caution">
    <text evidence="7">The sequence shown here is derived from an EMBL/GenBank/DDBJ whole genome shotgun (WGS) entry which is preliminary data.</text>
</comment>
<evidence type="ECO:0000313" key="8">
    <source>
        <dbReference type="Proteomes" id="UP000236634"/>
    </source>
</evidence>
<feature type="domain" description="ParB-like N-terminal" evidence="6">
    <location>
        <begin position="17"/>
        <end position="109"/>
    </location>
</feature>
<evidence type="ECO:0000256" key="5">
    <source>
        <dbReference type="SAM" id="MobiDB-lite"/>
    </source>
</evidence>
<protein>
    <recommendedName>
        <fullName evidence="6">ParB-like N-terminal domain-containing protein</fullName>
    </recommendedName>
</protein>
<name>A0A2K0XC05_9BACT</name>
<dbReference type="GO" id="GO:0005694">
    <property type="term" value="C:chromosome"/>
    <property type="evidence" value="ECO:0007669"/>
    <property type="project" value="TreeGrafter"/>
</dbReference>
<dbReference type="PANTHER" id="PTHR33375:SF1">
    <property type="entry name" value="CHROMOSOME-PARTITIONING PROTEIN PARB-RELATED"/>
    <property type="match status" value="1"/>
</dbReference>
<dbReference type="Gene3D" id="3.90.1530.30">
    <property type="match status" value="1"/>
</dbReference>
<dbReference type="AlphaFoldDB" id="A0A2K0XC05"/>
<dbReference type="CDD" id="cd16393">
    <property type="entry name" value="SPO0J_N"/>
    <property type="match status" value="1"/>
</dbReference>
<feature type="region of interest" description="Disordered" evidence="5">
    <location>
        <begin position="549"/>
        <end position="597"/>
    </location>
</feature>
<dbReference type="Proteomes" id="UP000236634">
    <property type="component" value="Unassembled WGS sequence"/>
</dbReference>
<dbReference type="GO" id="GO:0003677">
    <property type="term" value="F:DNA binding"/>
    <property type="evidence" value="ECO:0007669"/>
    <property type="project" value="UniProtKB-KW"/>
</dbReference>
<dbReference type="Pfam" id="PF17762">
    <property type="entry name" value="HTH_ParB"/>
    <property type="match status" value="1"/>
</dbReference>
<keyword evidence="2" id="KW-0159">Chromosome partition</keyword>
<evidence type="ECO:0000256" key="2">
    <source>
        <dbReference type="ARBA" id="ARBA00022829"/>
    </source>
</evidence>
<comment type="similarity">
    <text evidence="1">Belongs to the ParB family.</text>
</comment>
<evidence type="ECO:0000256" key="1">
    <source>
        <dbReference type="ARBA" id="ARBA00006295"/>
    </source>
</evidence>
<evidence type="ECO:0000259" key="6">
    <source>
        <dbReference type="SMART" id="SM00470"/>
    </source>
</evidence>
<dbReference type="Gene3D" id="1.10.10.2830">
    <property type="match status" value="1"/>
</dbReference>
<keyword evidence="4" id="KW-0175">Coiled coil</keyword>
<evidence type="ECO:0000256" key="4">
    <source>
        <dbReference type="SAM" id="Coils"/>
    </source>
</evidence>
<sequence length="597" mass="68174">MNKSKDTVKSQITGQVRRIPIKEIVPSKDNPRKVFNPEELNELAESIKENGLLQPITVRPLESSFAKFEIVCGERRYRATQLTGAEEIDCIVKELDDKSAFAAMVLENLQRKDVDPMEEAAAIDKLVNSFATDIPQVAKMIGKSETFVRSRLRLNGTIQEFVDLMHNGPLVLTHLLEICKLPAEQQKTLYECCFTPESIARWKYKFPNIPQLKEMIETNVLMQLSKATFSLVDETFEGHTACENCPLNTKNSPNSEGGVLDPRCMNRKCFIDKTTQRIFREAKMQPVGVEIVYQGTSSENDALIKKAGEFGVPVSPMGIRKYVVSPAEPRKEDFTEQEFYQKRHNTWKHQKALFDIGLKEGNIVPVYEIGYSGHMSGERKYAYNLKEGEGNGDIEKQKQQELIMKYKEKLLSLDEKKEDEKVEGLRQEMSRSEYSSLNMAMSVVENDILIALLFKHLPYEFKQKLGLEWTIGKESWKENKEVMDKNRNSIKREFIRVALSDKSVNFSKDLQGMLEGIMQERYGSILSEVDKKLDEKYKNMKASIKEKIANFKKATPSKGKEAPKAGEKHMENTKPAKAEGKGQKEPVENKKDTPKSK</sequence>
<dbReference type="InterPro" id="IPR036086">
    <property type="entry name" value="ParB/Sulfiredoxin_sf"/>
</dbReference>
<dbReference type="NCBIfam" id="TIGR00180">
    <property type="entry name" value="parB_part"/>
    <property type="match status" value="1"/>
</dbReference>
<organism evidence="7 8">
    <name type="scientific">Hoylesella timonensis</name>
    <dbReference type="NCBI Taxonomy" id="386414"/>
    <lineage>
        <taxon>Bacteria</taxon>
        <taxon>Pseudomonadati</taxon>
        <taxon>Bacteroidota</taxon>
        <taxon>Bacteroidia</taxon>
        <taxon>Bacteroidales</taxon>
        <taxon>Prevotellaceae</taxon>
        <taxon>Hoylesella</taxon>
    </lineage>
</organism>
<dbReference type="Pfam" id="PF02195">
    <property type="entry name" value="ParB_N"/>
    <property type="match status" value="1"/>
</dbReference>
<dbReference type="InterPro" id="IPR050336">
    <property type="entry name" value="Chromosome_partition/occlusion"/>
</dbReference>
<dbReference type="PANTHER" id="PTHR33375">
    <property type="entry name" value="CHROMOSOME-PARTITIONING PROTEIN PARB-RELATED"/>
    <property type="match status" value="1"/>
</dbReference>
<dbReference type="RefSeq" id="WP_103004159.1">
    <property type="nucleotide sequence ID" value="NZ_NBAX01000013.1"/>
</dbReference>
<dbReference type="InterPro" id="IPR003115">
    <property type="entry name" value="ParB_N"/>
</dbReference>
<accession>A0A2K0XC05</accession>